<evidence type="ECO:0000313" key="1">
    <source>
        <dbReference type="EMBL" id="OUQ77220.1"/>
    </source>
</evidence>
<proteinExistence type="predicted"/>
<gene>
    <name evidence="1" type="ORF">B5E44_03490</name>
</gene>
<reference evidence="2" key="1">
    <citation type="submission" date="2017-04" db="EMBL/GenBank/DDBJ databases">
        <title>Function of individual gut microbiota members based on whole genome sequencing of pure cultures obtained from chicken caecum.</title>
        <authorList>
            <person name="Medvecky M."/>
            <person name="Cejkova D."/>
            <person name="Polansky O."/>
            <person name="Karasova D."/>
            <person name="Kubasova T."/>
            <person name="Cizek A."/>
            <person name="Rychlik I."/>
        </authorList>
    </citation>
    <scope>NUCLEOTIDE SEQUENCE [LARGE SCALE GENOMIC DNA]</scope>
    <source>
        <strain evidence="2">An101</strain>
    </source>
</reference>
<dbReference type="AlphaFoldDB" id="A0A1Y4W4A5"/>
<accession>A0A1Y4W4A5</accession>
<dbReference type="RefSeq" id="WP_087301037.1">
    <property type="nucleotide sequence ID" value="NZ_NFLZ01000005.1"/>
</dbReference>
<dbReference type="Proteomes" id="UP000195859">
    <property type="component" value="Unassembled WGS sequence"/>
</dbReference>
<sequence length="277" mass="33023">MTQKQINEEKAMNNCEMYQGYVSIYELIDMLNEKYKFLDNDSIFDSYFFAENDHDEKLIDELTAKIITAIQKSKNYVDYLDPQDNDTMTYLIDVHSIRNVEIALHYYLEAKSSIMNPQALKERDNKLQSDQITKIAKDQVDKKRILVQIRTSGEYLDDQQFEKVENAFANWELLFGNSHDLISKIKMISGDLLNYGQIDDDFENRLVRDMERVKLEVAYQNTLTDEPDQFDQVQYISDYFMRELHTVKIRGKQIVYEGYSKYDLKLQNPLEWYCYKR</sequence>
<comment type="caution">
    <text evidence="1">The sequence shown here is derived from an EMBL/GenBank/DDBJ whole genome shotgun (WGS) entry which is preliminary data.</text>
</comment>
<dbReference type="EMBL" id="NFLZ01000005">
    <property type="protein sequence ID" value="OUQ77220.1"/>
    <property type="molecule type" value="Genomic_DNA"/>
</dbReference>
<organism evidence="1 2">
    <name type="scientific">Lactobacillus gallinarum</name>
    <dbReference type="NCBI Taxonomy" id="52242"/>
    <lineage>
        <taxon>Bacteria</taxon>
        <taxon>Bacillati</taxon>
        <taxon>Bacillota</taxon>
        <taxon>Bacilli</taxon>
        <taxon>Lactobacillales</taxon>
        <taxon>Lactobacillaceae</taxon>
        <taxon>Lactobacillus</taxon>
    </lineage>
</organism>
<name>A0A1Y4W4A5_9LACO</name>
<evidence type="ECO:0000313" key="2">
    <source>
        <dbReference type="Proteomes" id="UP000195859"/>
    </source>
</evidence>
<protein>
    <submittedName>
        <fullName evidence="1">Uncharacterized protein</fullName>
    </submittedName>
</protein>